<keyword evidence="2" id="KW-1185">Reference proteome</keyword>
<gene>
    <name evidence="1" type="ORF">N787_02525</name>
</gene>
<dbReference type="AlphaFoldDB" id="A0A091B4N5"/>
<dbReference type="RefSeq" id="WP_052575299.1">
    <property type="nucleotide sequence ID" value="NZ_AVCK01000022.1"/>
</dbReference>
<dbReference type="Gene3D" id="2.20.130.30">
    <property type="entry name" value="Protein of unknown function DUF2782"/>
    <property type="match status" value="1"/>
</dbReference>
<dbReference type="EMBL" id="AVCK01000022">
    <property type="protein sequence ID" value="KFN45839.1"/>
    <property type="molecule type" value="Genomic_DNA"/>
</dbReference>
<dbReference type="Pfam" id="PF11191">
    <property type="entry name" value="DUF2782"/>
    <property type="match status" value="1"/>
</dbReference>
<evidence type="ECO:0000313" key="2">
    <source>
        <dbReference type="Proteomes" id="UP000029393"/>
    </source>
</evidence>
<proteinExistence type="predicted"/>
<sequence>MSARAAFAILEGPREDLTMAILLPLLLALSAQAEPARDEAPIPEKVQAAAPADDEVPEVAIRVEPNGDRVEEYRQNGVLYMVKVTPERGPPYYLMDTDGNGRFNRDERDPRIQPVHWVIYEWD</sequence>
<dbReference type="STRING" id="1384056.N787_02525"/>
<comment type="caution">
    <text evidence="1">The sequence shown here is derived from an EMBL/GenBank/DDBJ whole genome shotgun (WGS) entry which is preliminary data.</text>
</comment>
<name>A0A091B4N5_9GAMM</name>
<dbReference type="Proteomes" id="UP000029393">
    <property type="component" value="Unassembled WGS sequence"/>
</dbReference>
<protein>
    <recommendedName>
        <fullName evidence="3">DUF2782 domain-containing protein</fullName>
    </recommendedName>
</protein>
<dbReference type="InterPro" id="IPR021357">
    <property type="entry name" value="DUF2782"/>
</dbReference>
<organism evidence="1 2">
    <name type="scientific">Arenimonas metalli CF5-1</name>
    <dbReference type="NCBI Taxonomy" id="1384056"/>
    <lineage>
        <taxon>Bacteria</taxon>
        <taxon>Pseudomonadati</taxon>
        <taxon>Pseudomonadota</taxon>
        <taxon>Gammaproteobacteria</taxon>
        <taxon>Lysobacterales</taxon>
        <taxon>Lysobacteraceae</taxon>
        <taxon>Arenimonas</taxon>
    </lineage>
</organism>
<dbReference type="eggNOG" id="ENOG5032ZXK">
    <property type="taxonomic scope" value="Bacteria"/>
</dbReference>
<evidence type="ECO:0000313" key="1">
    <source>
        <dbReference type="EMBL" id="KFN45839.1"/>
    </source>
</evidence>
<reference evidence="1 2" key="1">
    <citation type="submission" date="2013-09" db="EMBL/GenBank/DDBJ databases">
        <title>Genome sequencing of Arenimonas metalli.</title>
        <authorList>
            <person name="Chen F."/>
            <person name="Wang G."/>
        </authorList>
    </citation>
    <scope>NUCLEOTIDE SEQUENCE [LARGE SCALE GENOMIC DNA]</scope>
    <source>
        <strain evidence="1 2">CF5-1</strain>
    </source>
</reference>
<evidence type="ECO:0008006" key="3">
    <source>
        <dbReference type="Google" id="ProtNLM"/>
    </source>
</evidence>
<dbReference type="PATRIC" id="fig|1384056.3.peg.1624"/>
<accession>A0A091B4N5</accession>